<evidence type="ECO:0000256" key="9">
    <source>
        <dbReference type="HAMAP-Rule" id="MF_00049"/>
    </source>
</evidence>
<dbReference type="InterPro" id="IPR025709">
    <property type="entry name" value="Leu_tRNA-synth_edit"/>
</dbReference>
<dbReference type="SUPFAM" id="SSF47323">
    <property type="entry name" value="Anticodon-binding domain of a subclass of class I aminoacyl-tRNA synthetases"/>
    <property type="match status" value="1"/>
</dbReference>
<evidence type="ECO:0000256" key="7">
    <source>
        <dbReference type="ARBA" id="ARBA00023146"/>
    </source>
</evidence>
<evidence type="ECO:0000256" key="6">
    <source>
        <dbReference type="ARBA" id="ARBA00022917"/>
    </source>
</evidence>
<dbReference type="InterPro" id="IPR001412">
    <property type="entry name" value="aa-tRNA-synth_I_CS"/>
</dbReference>
<dbReference type="EMBL" id="BTHG01000001">
    <property type="protein sequence ID" value="GMN88696.1"/>
    <property type="molecule type" value="Genomic_DNA"/>
</dbReference>
<evidence type="ECO:0000259" key="12">
    <source>
        <dbReference type="Pfam" id="PF08264"/>
    </source>
</evidence>
<dbReference type="SUPFAM" id="SSF52374">
    <property type="entry name" value="Nucleotidylyl transferase"/>
    <property type="match status" value="1"/>
</dbReference>
<dbReference type="CDD" id="cd07958">
    <property type="entry name" value="Anticodon_Ia_Leu_BEm"/>
    <property type="match status" value="1"/>
</dbReference>
<evidence type="ECO:0000259" key="11">
    <source>
        <dbReference type="Pfam" id="PF00133"/>
    </source>
</evidence>
<dbReference type="GO" id="GO:0016874">
    <property type="term" value="F:ligase activity"/>
    <property type="evidence" value="ECO:0007669"/>
    <property type="project" value="UniProtKB-KW"/>
</dbReference>
<dbReference type="PANTHER" id="PTHR43740">
    <property type="entry name" value="LEUCYL-TRNA SYNTHETASE"/>
    <property type="match status" value="1"/>
</dbReference>
<keyword evidence="3 9" id="KW-0436">Ligase</keyword>
<keyword evidence="16" id="KW-1185">Reference proteome</keyword>
<comment type="subcellular location">
    <subcellularLocation>
        <location evidence="9">Cytoplasm</location>
    </subcellularLocation>
</comment>
<feature type="domain" description="Methionyl/Valyl/Leucyl/Isoleucyl-tRNA synthetase anticodon-binding" evidence="12">
    <location>
        <begin position="655"/>
        <end position="776"/>
    </location>
</feature>
<evidence type="ECO:0000256" key="2">
    <source>
        <dbReference type="ARBA" id="ARBA00022490"/>
    </source>
</evidence>
<comment type="caution">
    <text evidence="15">The sequence shown here is derived from an EMBL/GenBank/DDBJ whole genome shotgun (WGS) entry which is preliminary data.</text>
</comment>
<comment type="catalytic activity">
    <reaction evidence="8 9">
        <text>tRNA(Leu) + L-leucine + ATP = L-leucyl-tRNA(Leu) + AMP + diphosphate</text>
        <dbReference type="Rhea" id="RHEA:11688"/>
        <dbReference type="Rhea" id="RHEA-COMP:9613"/>
        <dbReference type="Rhea" id="RHEA-COMP:9622"/>
        <dbReference type="ChEBI" id="CHEBI:30616"/>
        <dbReference type="ChEBI" id="CHEBI:33019"/>
        <dbReference type="ChEBI" id="CHEBI:57427"/>
        <dbReference type="ChEBI" id="CHEBI:78442"/>
        <dbReference type="ChEBI" id="CHEBI:78494"/>
        <dbReference type="ChEBI" id="CHEBI:456215"/>
        <dbReference type="EC" id="6.1.1.4"/>
    </reaction>
</comment>
<dbReference type="NCBIfam" id="TIGR00396">
    <property type="entry name" value="leuS_bact"/>
    <property type="match status" value="1"/>
</dbReference>
<dbReference type="Pfam" id="PF00133">
    <property type="entry name" value="tRNA-synt_1"/>
    <property type="match status" value="1"/>
</dbReference>
<dbReference type="PANTHER" id="PTHR43740:SF2">
    <property type="entry name" value="LEUCINE--TRNA LIGASE, MITOCHONDRIAL"/>
    <property type="match status" value="1"/>
</dbReference>
<evidence type="ECO:0000259" key="14">
    <source>
        <dbReference type="Pfam" id="PF13603"/>
    </source>
</evidence>
<protein>
    <recommendedName>
        <fullName evidence="9">Leucine--tRNA ligase</fullName>
        <ecNumber evidence="9">6.1.1.4</ecNumber>
    </recommendedName>
    <alternativeName>
        <fullName evidence="9">Leucyl-tRNA synthetase</fullName>
        <shortName evidence="9">LeuRS</shortName>
    </alternativeName>
</protein>
<dbReference type="HAMAP" id="MF_00049_B">
    <property type="entry name" value="Leu_tRNA_synth_B"/>
    <property type="match status" value="1"/>
</dbReference>
<dbReference type="InterPro" id="IPR013155">
    <property type="entry name" value="M/V/L/I-tRNA-synth_anticd-bd"/>
</dbReference>
<evidence type="ECO:0000256" key="4">
    <source>
        <dbReference type="ARBA" id="ARBA00022741"/>
    </source>
</evidence>
<feature type="domain" description="Methionyl/Leucyl tRNA synthetase" evidence="13">
    <location>
        <begin position="38"/>
        <end position="170"/>
    </location>
</feature>
<feature type="domain" description="Leucyl-tRNA synthetase editing" evidence="14">
    <location>
        <begin position="221"/>
        <end position="403"/>
    </location>
</feature>
<dbReference type="InterPro" id="IPR015413">
    <property type="entry name" value="Methionyl/Leucyl_tRNA_Synth"/>
</dbReference>
<dbReference type="PRINTS" id="PR00985">
    <property type="entry name" value="TRNASYNTHLEU"/>
</dbReference>
<organism evidence="15 16">
    <name type="scientific">Francisella sciaenopsi</name>
    <dbReference type="NCBI Taxonomy" id="3055034"/>
    <lineage>
        <taxon>Bacteria</taxon>
        <taxon>Pseudomonadati</taxon>
        <taxon>Pseudomonadota</taxon>
        <taxon>Gammaproteobacteria</taxon>
        <taxon>Thiotrichales</taxon>
        <taxon>Francisellaceae</taxon>
        <taxon>Francisella</taxon>
    </lineage>
</organism>
<evidence type="ECO:0000256" key="3">
    <source>
        <dbReference type="ARBA" id="ARBA00022598"/>
    </source>
</evidence>
<keyword evidence="4 9" id="KW-0547">Nucleotide-binding</keyword>
<dbReference type="PROSITE" id="PS00178">
    <property type="entry name" value="AA_TRNA_LIGASE_I"/>
    <property type="match status" value="1"/>
</dbReference>
<dbReference type="Gene3D" id="3.10.20.590">
    <property type="match status" value="1"/>
</dbReference>
<proteinExistence type="inferred from homology"/>
<sequence>MSEYNFTQIEQQAQKYWRKNNSFKAVEDKNKEKFYCLSMLPYPSGTLHMGHVRNYTIGDVIARYQKMQGKNVLHPMGWDAFGLPAENAAIKHKKSPYEWTKSNIAYMRSQLDSLGFSFDWSREVATCDEDYYKWEQWFFIQLYKKGLAYRKNSVVNWDPVDQTVLANEQVVDGRGWRSGALIEKKEIPQWFLKITDYADELLKDINQLDGWPEAVKTMQTNWIGKSKGLTVKFKIQNSDQEIEVFTTRPDTLMGVSYLGIAPEHPLALEEAKTNSQLKSFIEECKKISTMEADLATQEKKGFRTSIKVTHPISGESVDVWVANFVLMGYGSGAVMSVPAHDQRDWEFAQKYNIALKQVIKPSDNKSKLDLDREAFTEKGILINSGEFDGLNFKTAYQAIKKYLFDNDKGYETTNFRIHDWGISRQRYWGCPIPMIHCNDCGLVPEKEENLPVKLPINVTLTEAGSPLKDMPEFLNVVCPNCGKPATRETDTFDTFFESSWYYARYTCPTADKMLSEEANYWLPVDKYIGGIEHAIMHLLYARFFHKLMRDQGLVSSDEPFKNLLTQGMVLKDGAKMSKSKGNTVDPQELINKYGADTVRLFSMFAAPPEQSLEWSETGVDGANKFLRKIYNYAYTNKEVLAKNITIDVTKLSKNDKKARYEIYANLKQAIFDFDKSQFNTVVSACMKILNTLNNYDNLSDSVKLEGFSILLRILSPFTPHICHYLWQETGLGEDILHTQFPTVDNKALEKDDFLLVVQINGKVKAKLELDASLTKEQVEQEVLDDEHIKTLIEDRQIIKVIYVPQKLINIVVK</sequence>
<dbReference type="Pfam" id="PF09334">
    <property type="entry name" value="tRNA-synt_1g"/>
    <property type="match status" value="1"/>
</dbReference>
<dbReference type="SUPFAM" id="SSF50677">
    <property type="entry name" value="ValRS/IleRS/LeuRS editing domain"/>
    <property type="match status" value="1"/>
</dbReference>
<evidence type="ECO:0000313" key="15">
    <source>
        <dbReference type="EMBL" id="GMN88696.1"/>
    </source>
</evidence>
<keyword evidence="5 9" id="KW-0067">ATP-binding</keyword>
<dbReference type="CDD" id="cd00812">
    <property type="entry name" value="LeuRS_core"/>
    <property type="match status" value="1"/>
</dbReference>
<dbReference type="RefSeq" id="WP_407876603.1">
    <property type="nucleotide sequence ID" value="NZ_BTHG01000001.1"/>
</dbReference>
<evidence type="ECO:0000256" key="5">
    <source>
        <dbReference type="ARBA" id="ARBA00022840"/>
    </source>
</evidence>
<comment type="similarity">
    <text evidence="1 9 10">Belongs to the class-I aminoacyl-tRNA synthetase family.</text>
</comment>
<reference evidence="15 16" key="1">
    <citation type="journal article" date="2024" name="Dis. Aquat. Organ.">
        <title>Francisella sciaenopsi sp. nov. isolated from diseased red drum Sciaenops ocellatus in Florida, USA.</title>
        <authorList>
            <person name="Kawahara M."/>
            <person name="Cody T.T."/>
            <person name="Yanong R.P.E."/>
            <person name="Henderson E."/>
            <person name="Yazdi Z."/>
            <person name="Soto E."/>
        </authorList>
    </citation>
    <scope>NUCLEOTIDE SEQUENCE [LARGE SCALE GENOMIC DNA]</scope>
    <source>
        <strain evidence="15 16">R22-20-7</strain>
    </source>
</reference>
<dbReference type="InterPro" id="IPR014729">
    <property type="entry name" value="Rossmann-like_a/b/a_fold"/>
</dbReference>
<feature type="short sequence motif" description="'HIGH' region" evidence="9">
    <location>
        <begin position="41"/>
        <end position="51"/>
    </location>
</feature>
<dbReference type="EC" id="6.1.1.4" evidence="9"/>
<feature type="domain" description="Aminoacyl-tRNA synthetase class Ia" evidence="11">
    <location>
        <begin position="416"/>
        <end position="614"/>
    </location>
</feature>
<dbReference type="Gene3D" id="3.40.50.620">
    <property type="entry name" value="HUPs"/>
    <property type="match status" value="2"/>
</dbReference>
<gene>
    <name evidence="9 15" type="primary">leuS</name>
    <name evidence="15" type="ORF">fsci_01820</name>
</gene>
<evidence type="ECO:0000256" key="10">
    <source>
        <dbReference type="RuleBase" id="RU363035"/>
    </source>
</evidence>
<evidence type="ECO:0000313" key="16">
    <source>
        <dbReference type="Proteomes" id="UP001628164"/>
    </source>
</evidence>
<keyword evidence="2 9" id="KW-0963">Cytoplasm</keyword>
<dbReference type="Proteomes" id="UP001628164">
    <property type="component" value="Unassembled WGS sequence"/>
</dbReference>
<dbReference type="Pfam" id="PF13603">
    <property type="entry name" value="tRNA-synt_1_2"/>
    <property type="match status" value="1"/>
</dbReference>
<dbReference type="InterPro" id="IPR009080">
    <property type="entry name" value="tRNAsynth_Ia_anticodon-bd"/>
</dbReference>
<evidence type="ECO:0000259" key="13">
    <source>
        <dbReference type="Pfam" id="PF09334"/>
    </source>
</evidence>
<keyword evidence="7 9" id="KW-0030">Aminoacyl-tRNA synthetase</keyword>
<name>A0ABQ6PDK3_9GAMM</name>
<dbReference type="InterPro" id="IPR009008">
    <property type="entry name" value="Val/Leu/Ile-tRNA-synth_edit"/>
</dbReference>
<evidence type="ECO:0000256" key="8">
    <source>
        <dbReference type="ARBA" id="ARBA00047469"/>
    </source>
</evidence>
<feature type="short sequence motif" description="'KMSKS' region" evidence="9">
    <location>
        <begin position="575"/>
        <end position="579"/>
    </location>
</feature>
<feature type="binding site" evidence="9">
    <location>
        <position position="578"/>
    </location>
    <ligand>
        <name>ATP</name>
        <dbReference type="ChEBI" id="CHEBI:30616"/>
    </ligand>
</feature>
<keyword evidence="6 9" id="KW-0648">Protein biosynthesis</keyword>
<dbReference type="InterPro" id="IPR002302">
    <property type="entry name" value="Leu-tRNA-ligase"/>
</dbReference>
<dbReference type="Gene3D" id="1.10.730.10">
    <property type="entry name" value="Isoleucyl-tRNA Synthetase, Domain 1"/>
    <property type="match status" value="1"/>
</dbReference>
<accession>A0ABQ6PDK3</accession>
<dbReference type="Pfam" id="PF08264">
    <property type="entry name" value="Anticodon_1"/>
    <property type="match status" value="1"/>
</dbReference>
<evidence type="ECO:0000256" key="1">
    <source>
        <dbReference type="ARBA" id="ARBA00005594"/>
    </source>
</evidence>
<dbReference type="InterPro" id="IPR002300">
    <property type="entry name" value="aa-tRNA-synth_Ia"/>
</dbReference>